<sequence length="343" mass="38553">MRNLNIIFGSCQAVSLYGDAGGIRNEIVSKLNSIQAIGHNVQLFNQWEKYNFKNIDIFHIFAADFRTYILAKEMRNIKNIKLVISPIIDKTLSNFTIRLLNKSTSMIPKLYTNLGVSQEMCQIADLVIVRSDEEYERVTEAFNIAPSKVKIVPNYVDEKFKYGKGDLFIKEYGIKDFLLTVGQIGNPRKNHLRLIQAAGALGVQLVIIGTILNNSYAKKCIEEARRFPNIKVFDYVDEHILLSAYAACNTFILPSTMEGTGLAGLEAGLAGANVIMTMNGGTKYHFGNCVEYVNPFSVDSIKHVIKLNFGKPKSELLKNHILNHFTVDKIGKLLEGNYFSLLR</sequence>
<keyword evidence="1" id="KW-0808">Transferase</keyword>
<reference evidence="3 4" key="1">
    <citation type="submission" date="2022-08" db="EMBL/GenBank/DDBJ databases">
        <title>Paenibacillus endoradicis sp. nov., Paenibacillus radicibacter sp. nov and Paenibacillus pararadicis sp. nov., three cold-adapted plant growth-promoting bacteria isolated from root of Larix gmelinii in Great Khingan.</title>
        <authorList>
            <person name="Xue H."/>
        </authorList>
    </citation>
    <scope>NUCLEOTIDE SEQUENCE [LARGE SCALE GENOMIC DNA]</scope>
    <source>
        <strain evidence="3 4">N5-1-1-5</strain>
    </source>
</reference>
<dbReference type="Gene3D" id="3.40.50.2000">
    <property type="entry name" value="Glycogen Phosphorylase B"/>
    <property type="match status" value="2"/>
</dbReference>
<dbReference type="PANTHER" id="PTHR46401:SF2">
    <property type="entry name" value="GLYCOSYLTRANSFERASE WBBK-RELATED"/>
    <property type="match status" value="1"/>
</dbReference>
<dbReference type="Pfam" id="PF00534">
    <property type="entry name" value="Glycos_transf_1"/>
    <property type="match status" value="1"/>
</dbReference>
<organism evidence="3 4">
    <name type="scientific">Paenibacillus radicis</name>
    <name type="common">ex Xue et al. 2023</name>
    <dbReference type="NCBI Taxonomy" id="2972489"/>
    <lineage>
        <taxon>Bacteria</taxon>
        <taxon>Bacillati</taxon>
        <taxon>Bacillota</taxon>
        <taxon>Bacilli</taxon>
        <taxon>Bacillales</taxon>
        <taxon>Paenibacillaceae</taxon>
        <taxon>Paenibacillus</taxon>
    </lineage>
</organism>
<dbReference type="Proteomes" id="UP001300012">
    <property type="component" value="Unassembled WGS sequence"/>
</dbReference>
<feature type="domain" description="Glycosyl transferase family 1" evidence="2">
    <location>
        <begin position="175"/>
        <end position="300"/>
    </location>
</feature>
<evidence type="ECO:0000256" key="1">
    <source>
        <dbReference type="ARBA" id="ARBA00022679"/>
    </source>
</evidence>
<name>A0ABT1YGT8_9BACL</name>
<comment type="caution">
    <text evidence="3">The sequence shown here is derived from an EMBL/GenBank/DDBJ whole genome shotgun (WGS) entry which is preliminary data.</text>
</comment>
<accession>A0ABT1YGT8</accession>
<dbReference type="SUPFAM" id="SSF53756">
    <property type="entry name" value="UDP-Glycosyltransferase/glycogen phosphorylase"/>
    <property type="match status" value="1"/>
</dbReference>
<evidence type="ECO:0000313" key="3">
    <source>
        <dbReference type="EMBL" id="MCR8632410.1"/>
    </source>
</evidence>
<keyword evidence="4" id="KW-1185">Reference proteome</keyword>
<dbReference type="PANTHER" id="PTHR46401">
    <property type="entry name" value="GLYCOSYLTRANSFERASE WBBK-RELATED"/>
    <property type="match status" value="1"/>
</dbReference>
<dbReference type="InterPro" id="IPR001296">
    <property type="entry name" value="Glyco_trans_1"/>
</dbReference>
<proteinExistence type="predicted"/>
<gene>
    <name evidence="3" type="ORF">NV381_14480</name>
</gene>
<protein>
    <submittedName>
        <fullName evidence="3">Glycosyltransferase family 4 protein</fullName>
    </submittedName>
</protein>
<dbReference type="EMBL" id="JANQBD010000009">
    <property type="protein sequence ID" value="MCR8632410.1"/>
    <property type="molecule type" value="Genomic_DNA"/>
</dbReference>
<dbReference type="RefSeq" id="WP_258213994.1">
    <property type="nucleotide sequence ID" value="NZ_JANQBD010000009.1"/>
</dbReference>
<dbReference type="CDD" id="cd03801">
    <property type="entry name" value="GT4_PimA-like"/>
    <property type="match status" value="1"/>
</dbReference>
<evidence type="ECO:0000259" key="2">
    <source>
        <dbReference type="Pfam" id="PF00534"/>
    </source>
</evidence>
<evidence type="ECO:0000313" key="4">
    <source>
        <dbReference type="Proteomes" id="UP001300012"/>
    </source>
</evidence>